<comment type="caution">
    <text evidence="2">The sequence shown here is derived from an EMBL/GenBank/DDBJ whole genome shotgun (WGS) entry which is preliminary data.</text>
</comment>
<evidence type="ECO:0000313" key="3">
    <source>
        <dbReference type="Proteomes" id="UP000252419"/>
    </source>
</evidence>
<gene>
    <name evidence="2" type="ORF">TH5_15915</name>
</gene>
<feature type="domain" description="DUF7014" evidence="1">
    <location>
        <begin position="183"/>
        <end position="286"/>
    </location>
</feature>
<evidence type="ECO:0000259" key="1">
    <source>
        <dbReference type="Pfam" id="PF22809"/>
    </source>
</evidence>
<dbReference type="Pfam" id="PF22809">
    <property type="entry name" value="DUF7014"/>
    <property type="match status" value="1"/>
</dbReference>
<dbReference type="EMBL" id="JPWA01000019">
    <property type="protein sequence ID" value="RCK05188.1"/>
    <property type="molecule type" value="Genomic_DNA"/>
</dbReference>
<proteinExistence type="predicted"/>
<reference evidence="2 3" key="1">
    <citation type="submission" date="2014-07" db="EMBL/GenBank/DDBJ databases">
        <title>Draft genome sequence of Thalassospira xianhensis P-4 (MCCC 1A02616).</title>
        <authorList>
            <person name="Lai Q."/>
            <person name="Shao Z."/>
        </authorList>
    </citation>
    <scope>NUCLEOTIDE SEQUENCE [LARGE SCALE GENOMIC DNA]</scope>
    <source>
        <strain evidence="2 3">MCCC 1A02616</strain>
    </source>
</reference>
<dbReference type="AlphaFoldDB" id="A0A367UAC2"/>
<accession>A0A367UAC2</accession>
<name>A0A367UAC2_9PROT</name>
<dbReference type="Proteomes" id="UP000252419">
    <property type="component" value="Unassembled WGS sequence"/>
</dbReference>
<dbReference type="InterPro" id="IPR054280">
    <property type="entry name" value="DUF7014"/>
</dbReference>
<protein>
    <recommendedName>
        <fullName evidence="1">DUF7014 domain-containing protein</fullName>
    </recommendedName>
</protein>
<organism evidence="2 3">
    <name type="scientific">Thalassospira xianhensis MCCC 1A02616</name>
    <dbReference type="NCBI Taxonomy" id="1177929"/>
    <lineage>
        <taxon>Bacteria</taxon>
        <taxon>Pseudomonadati</taxon>
        <taxon>Pseudomonadota</taxon>
        <taxon>Alphaproteobacteria</taxon>
        <taxon>Rhodospirillales</taxon>
        <taxon>Thalassospiraceae</taxon>
        <taxon>Thalassospira</taxon>
    </lineage>
</organism>
<sequence length="293" mass="32876">MLFFERMKTQRGEWPKTFEKNHFPDNARTQCWQLLSPKIRNFEIIVRILRHAVGVYKLNNVGSPSAYSSERFNYSAELQAFLHNGMDGGSSPQDIDYALTTIELMAQKSGYDSENAIDAVNYKLRLAGVGYKYIDGQLIPVDDEELTNDAVIPTISLLNRDEFTDSYNYLRQAFSDYKEGTSESSQNAIDNTVKAVEAALKIILKNLGIIYGDKDTYMPLIQKAAENGLFPAIASDKLAPITNELKALGEIRNKEGGHGGPDKKVSDKAVRLAIHHATANLLYIVESYLERKQ</sequence>
<keyword evidence="3" id="KW-1185">Reference proteome</keyword>
<dbReference type="RefSeq" id="WP_147250116.1">
    <property type="nucleotide sequence ID" value="NZ_JPWA01000019.1"/>
</dbReference>
<evidence type="ECO:0000313" key="2">
    <source>
        <dbReference type="EMBL" id="RCK05188.1"/>
    </source>
</evidence>